<feature type="region of interest" description="Disordered" evidence="1">
    <location>
        <begin position="257"/>
        <end position="313"/>
    </location>
</feature>
<accession>D2VV86</accession>
<evidence type="ECO:0000256" key="1">
    <source>
        <dbReference type="SAM" id="MobiDB-lite"/>
    </source>
</evidence>
<feature type="compositionally biased region" description="Basic and acidic residues" evidence="1">
    <location>
        <begin position="14"/>
        <end position="23"/>
    </location>
</feature>
<protein>
    <submittedName>
        <fullName evidence="2">Predicted protein</fullName>
    </submittedName>
</protein>
<dbReference type="VEuPathDB" id="AmoebaDB:NAEGRDRAFT_72928"/>
<sequence length="313" mass="36441">MAPKKQRSNNKRKRVDEDAEEKKSKRFTVKFRDMLKNFMDKHQNETKTTNLTNFAKEHGFTFSQVKHNWYDVIVPALRDEQKNVDKAAEGTQDDERFEEESDFEEDKEPPVFKSPIKASKVVEQSEVSYLKPFRFETHKQRFFVFRYPNDHLLFEFKGVSTTERTFTITVTVRALFTTENLEYCFSSFFDLAGLTENTQHSLETFSITEYHLPKDVDLKSVQYGENFDPNIGSVFVVVFDKKVSTFIPVKEASWSIPKQPRIGNTSKQTNKTSVSQGFAQSYNNSSAPTHNATQHEEEESEVEQEASEQEEQE</sequence>
<evidence type="ECO:0000313" key="2">
    <source>
        <dbReference type="EMBL" id="EFC39267.1"/>
    </source>
</evidence>
<feature type="compositionally biased region" description="Polar residues" evidence="1">
    <location>
        <begin position="262"/>
        <end position="292"/>
    </location>
</feature>
<feature type="compositionally biased region" description="Acidic residues" evidence="1">
    <location>
        <begin position="91"/>
        <end position="107"/>
    </location>
</feature>
<reference evidence="2 3" key="1">
    <citation type="journal article" date="2010" name="Cell">
        <title>The genome of Naegleria gruberi illuminates early eukaryotic versatility.</title>
        <authorList>
            <person name="Fritz-Laylin L.K."/>
            <person name="Prochnik S.E."/>
            <person name="Ginger M.L."/>
            <person name="Dacks J.B."/>
            <person name="Carpenter M.L."/>
            <person name="Field M.C."/>
            <person name="Kuo A."/>
            <person name="Paredez A."/>
            <person name="Chapman J."/>
            <person name="Pham J."/>
            <person name="Shu S."/>
            <person name="Neupane R."/>
            <person name="Cipriano M."/>
            <person name="Mancuso J."/>
            <person name="Tu H."/>
            <person name="Salamov A."/>
            <person name="Lindquist E."/>
            <person name="Shapiro H."/>
            <person name="Lucas S."/>
            <person name="Grigoriev I.V."/>
            <person name="Cande W.Z."/>
            <person name="Fulton C."/>
            <person name="Rokhsar D.S."/>
            <person name="Dawson S.C."/>
        </authorList>
    </citation>
    <scope>NUCLEOTIDE SEQUENCE [LARGE SCALE GENOMIC DNA]</scope>
    <source>
        <strain evidence="2 3">NEG-M</strain>
    </source>
</reference>
<feature type="region of interest" description="Disordered" evidence="1">
    <location>
        <begin position="1"/>
        <end position="23"/>
    </location>
</feature>
<dbReference type="KEGG" id="ngr:NAEGRDRAFT_72928"/>
<organism evidence="3">
    <name type="scientific">Naegleria gruberi</name>
    <name type="common">Amoeba</name>
    <dbReference type="NCBI Taxonomy" id="5762"/>
    <lineage>
        <taxon>Eukaryota</taxon>
        <taxon>Discoba</taxon>
        <taxon>Heterolobosea</taxon>
        <taxon>Tetramitia</taxon>
        <taxon>Eutetramitia</taxon>
        <taxon>Vahlkampfiidae</taxon>
        <taxon>Naegleria</taxon>
    </lineage>
</organism>
<evidence type="ECO:0000313" key="3">
    <source>
        <dbReference type="Proteomes" id="UP000006671"/>
    </source>
</evidence>
<dbReference type="EMBL" id="GG738901">
    <property type="protein sequence ID" value="EFC39267.1"/>
    <property type="molecule type" value="Genomic_DNA"/>
</dbReference>
<name>D2VV86_NAEGR</name>
<dbReference type="InParanoid" id="D2VV86"/>
<dbReference type="GeneID" id="8858476"/>
<feature type="compositionally biased region" description="Acidic residues" evidence="1">
    <location>
        <begin position="296"/>
        <end position="313"/>
    </location>
</feature>
<keyword evidence="3" id="KW-1185">Reference proteome</keyword>
<dbReference type="AlphaFoldDB" id="D2VV86"/>
<dbReference type="RefSeq" id="XP_002672011.1">
    <property type="nucleotide sequence ID" value="XM_002671965.1"/>
</dbReference>
<feature type="region of interest" description="Disordered" evidence="1">
    <location>
        <begin position="83"/>
        <end position="110"/>
    </location>
</feature>
<dbReference type="Proteomes" id="UP000006671">
    <property type="component" value="Unassembled WGS sequence"/>
</dbReference>
<proteinExistence type="predicted"/>
<feature type="compositionally biased region" description="Basic residues" evidence="1">
    <location>
        <begin position="1"/>
        <end position="13"/>
    </location>
</feature>
<gene>
    <name evidence="2" type="ORF">NAEGRDRAFT_72928</name>
</gene>